<proteinExistence type="predicted"/>
<evidence type="ECO:0000313" key="1">
    <source>
        <dbReference type="EMBL" id="MDT4287384.1"/>
    </source>
</evidence>
<keyword evidence="4" id="KW-1185">Reference proteome</keyword>
<reference evidence="2 3" key="1">
    <citation type="submission" date="2017-12" db="EMBL/GenBank/DDBJ databases">
        <title>FDA dAtabase for Regulatory Grade micrObial Sequences (FDA-ARGOS): Supporting development and validation of Infectious Disease Dx tests.</title>
        <authorList>
            <person name="Hoffmann M."/>
            <person name="Allard M."/>
            <person name="Evans P."/>
            <person name="Brown E."/>
            <person name="Tallon L."/>
            <person name="Sadzewicz L."/>
            <person name="Sengamalay N."/>
            <person name="Ott S."/>
            <person name="Godinez A."/>
            <person name="Nagaraj S."/>
            <person name="Vavikolanu K."/>
            <person name="Aluvathingal J."/>
            <person name="Nadendla S."/>
            <person name="Sichtig H."/>
        </authorList>
    </citation>
    <scope>NUCLEOTIDE SEQUENCE [LARGE SCALE GENOMIC DNA]</scope>
    <source>
        <strain evidence="2 3">FDAARGOS_148</strain>
    </source>
</reference>
<dbReference type="AlphaFoldDB" id="A0A2J9WZJ5"/>
<name>A0A2J9WZJ5_STAHA</name>
<protein>
    <submittedName>
        <fullName evidence="2">Uncharacterized protein</fullName>
    </submittedName>
</protein>
<gene>
    <name evidence="2" type="ORF">AL503_005195</name>
    <name evidence="1" type="ORF">RO950_10370</name>
</gene>
<organism evidence="2 3">
    <name type="scientific">Staphylococcus haemolyticus</name>
    <dbReference type="NCBI Taxonomy" id="1283"/>
    <lineage>
        <taxon>Bacteria</taxon>
        <taxon>Bacillati</taxon>
        <taxon>Bacillota</taxon>
        <taxon>Bacilli</taxon>
        <taxon>Bacillales</taxon>
        <taxon>Staphylococcaceae</taxon>
        <taxon>Staphylococcus</taxon>
    </lineage>
</organism>
<reference evidence="1 4" key="2">
    <citation type="submission" date="2023-08" db="EMBL/GenBank/DDBJ databases">
        <title>Genomic surveillance of Staphylococcus haemolyticus neonatal outbreak in southern France.</title>
        <authorList>
            <person name="Magnan C."/>
            <person name="Morsli M."/>
            <person name="Thiery B."/>
            <person name="Salipante F."/>
            <person name="Attar J."/>
            <person name="Massimo D.M."/>
            <person name="Ory J."/>
            <person name="Pantel A."/>
            <person name="Lavigne J.-P."/>
        </authorList>
    </citation>
    <scope>NUCLEOTIDE SEQUENCE [LARGE SCALE GENOMIC DNA]</scope>
    <source>
        <strain evidence="1 4">NSH026</strain>
    </source>
</reference>
<evidence type="ECO:0000313" key="3">
    <source>
        <dbReference type="Proteomes" id="UP000053523"/>
    </source>
</evidence>
<accession>A0A2J9WZJ5</accession>
<evidence type="ECO:0000313" key="4">
    <source>
        <dbReference type="Proteomes" id="UP001269271"/>
    </source>
</evidence>
<comment type="caution">
    <text evidence="2">The sequence shown here is derived from an EMBL/GenBank/DDBJ whole genome shotgun (WGS) entry which is preliminary data.</text>
</comment>
<dbReference type="RefSeq" id="WP_037552419.1">
    <property type="nucleotide sequence ID" value="NZ_CAJCGD010000005.1"/>
</dbReference>
<dbReference type="EMBL" id="LORN02000015">
    <property type="protein sequence ID" value="PNN20218.1"/>
    <property type="molecule type" value="Genomic_DNA"/>
</dbReference>
<dbReference type="Proteomes" id="UP000053523">
    <property type="component" value="Unassembled WGS sequence"/>
</dbReference>
<sequence>MLYDIGVSIFNSDDDIRETIQPPYSLKTQVNVNLNHTIELKLYPIYTNNYATLYQPRFVDKKDLIIVILYRKKYGMLPNISMDMIINTILIFLYK</sequence>
<evidence type="ECO:0000313" key="2">
    <source>
        <dbReference type="EMBL" id="PNN20218.1"/>
    </source>
</evidence>
<dbReference type="Proteomes" id="UP001269271">
    <property type="component" value="Unassembled WGS sequence"/>
</dbReference>
<dbReference type="EMBL" id="JAVSOO010000031">
    <property type="protein sequence ID" value="MDT4287384.1"/>
    <property type="molecule type" value="Genomic_DNA"/>
</dbReference>